<dbReference type="Pfam" id="PF04432">
    <property type="entry name" value="FrhB_FdhB_C"/>
    <property type="match status" value="1"/>
</dbReference>
<dbReference type="Gene3D" id="1.10.1060.10">
    <property type="entry name" value="Alpha-helical ferredoxin"/>
    <property type="match status" value="1"/>
</dbReference>
<dbReference type="PROSITE" id="PS00198">
    <property type="entry name" value="4FE4S_FER_1"/>
    <property type="match status" value="2"/>
</dbReference>
<dbReference type="InterPro" id="IPR017896">
    <property type="entry name" value="4Fe4S_Fe-S-bd"/>
</dbReference>
<sequence>MANIDALRQEVSRVLSEKIVDVVLGFEAGSLPTRNQPVFIHKAKESKRLVDNGFGSNNLAALLAQRPKDEKIGVICRGCESRAIRALTVEQQLNRENLYLIGVPCRGIIDWRALERAVDGEILAVAEDGEDLLVTLKDDEKKLARAEVLHSACRNCRQPDPVGTDVLIGELPAREGLAQRSPDVAAFLGKDADARYAIFSEEAERCIRCYACREACPMCYCTECFVDHITPRWSESMVSKGGTQAWHIIRAFHQTGRCVSCGACERACPMEIKMEYITDRLNEDMQDMYGFEVGANDSDQPPFAAFSLDDRNRFKE</sequence>
<evidence type="ECO:0000256" key="2">
    <source>
        <dbReference type="ARBA" id="ARBA00023004"/>
    </source>
</evidence>
<dbReference type="InterPro" id="IPR009051">
    <property type="entry name" value="Helical_ferredxn"/>
</dbReference>
<accession>A0A347ZR29</accession>
<reference evidence="5 6" key="1">
    <citation type="submission" date="2018-08" db="EMBL/GenBank/DDBJ databases">
        <title>Genomic Encyclopedia of Type Strains, Phase IV (KMG-IV): sequencing the most valuable type-strain genomes for metagenomic binning, comparative biology and taxonomic classification.</title>
        <authorList>
            <person name="Goeker M."/>
        </authorList>
    </citation>
    <scope>NUCLEOTIDE SEQUENCE [LARGE SCALE GENOMIC DNA]</scope>
    <source>
        <strain evidence="5 6">DSM 23923</strain>
    </source>
</reference>
<evidence type="ECO:0000259" key="4">
    <source>
        <dbReference type="PROSITE" id="PS51379"/>
    </source>
</evidence>
<proteinExistence type="predicted"/>
<dbReference type="EMBL" id="QUMS01000001">
    <property type="protein sequence ID" value="REG11686.1"/>
    <property type="molecule type" value="Genomic_DNA"/>
</dbReference>
<dbReference type="PROSITE" id="PS51379">
    <property type="entry name" value="4FE4S_FER_2"/>
    <property type="match status" value="2"/>
</dbReference>
<evidence type="ECO:0000256" key="1">
    <source>
        <dbReference type="ARBA" id="ARBA00022723"/>
    </source>
</evidence>
<feature type="domain" description="4Fe-4S ferredoxin-type" evidence="4">
    <location>
        <begin position="196"/>
        <end position="217"/>
    </location>
</feature>
<dbReference type="GO" id="GO:0046872">
    <property type="term" value="F:metal ion binding"/>
    <property type="evidence" value="ECO:0007669"/>
    <property type="project" value="UniProtKB-KW"/>
</dbReference>
<organism evidence="5 6">
    <name type="scientific">Pelolinea submarina</name>
    <dbReference type="NCBI Taxonomy" id="913107"/>
    <lineage>
        <taxon>Bacteria</taxon>
        <taxon>Bacillati</taxon>
        <taxon>Chloroflexota</taxon>
        <taxon>Anaerolineae</taxon>
        <taxon>Anaerolineales</taxon>
        <taxon>Anaerolineaceae</taxon>
        <taxon>Pelolinea</taxon>
    </lineage>
</organism>
<dbReference type="GO" id="GO:0051536">
    <property type="term" value="F:iron-sulfur cluster binding"/>
    <property type="evidence" value="ECO:0007669"/>
    <property type="project" value="UniProtKB-KW"/>
</dbReference>
<comment type="caution">
    <text evidence="5">The sequence shown here is derived from an EMBL/GenBank/DDBJ whole genome shotgun (WGS) entry which is preliminary data.</text>
</comment>
<dbReference type="SUPFAM" id="SSF46548">
    <property type="entry name" value="alpha-helical ferredoxin"/>
    <property type="match status" value="1"/>
</dbReference>
<keyword evidence="3" id="KW-0411">Iron-sulfur</keyword>
<feature type="domain" description="4Fe-4S ferredoxin-type" evidence="4">
    <location>
        <begin position="249"/>
        <end position="279"/>
    </location>
</feature>
<keyword evidence="6" id="KW-1185">Reference proteome</keyword>
<dbReference type="InterPro" id="IPR017900">
    <property type="entry name" value="4Fe4S_Fe_S_CS"/>
</dbReference>
<dbReference type="Proteomes" id="UP000256388">
    <property type="component" value="Unassembled WGS sequence"/>
</dbReference>
<dbReference type="RefSeq" id="WP_116224806.1">
    <property type="nucleotide sequence ID" value="NZ_AP018437.1"/>
</dbReference>
<name>A0A347ZR29_9CHLR</name>
<evidence type="ECO:0000313" key="5">
    <source>
        <dbReference type="EMBL" id="REG11686.1"/>
    </source>
</evidence>
<gene>
    <name evidence="5" type="ORF">DFR64_1578</name>
</gene>
<dbReference type="AlphaFoldDB" id="A0A347ZR29"/>
<evidence type="ECO:0000313" key="6">
    <source>
        <dbReference type="Proteomes" id="UP000256388"/>
    </source>
</evidence>
<dbReference type="OrthoDB" id="9773828at2"/>
<evidence type="ECO:0000256" key="3">
    <source>
        <dbReference type="ARBA" id="ARBA00023014"/>
    </source>
</evidence>
<keyword evidence="1" id="KW-0479">Metal-binding</keyword>
<keyword evidence="2" id="KW-0408">Iron</keyword>
<dbReference type="InterPro" id="IPR007525">
    <property type="entry name" value="FrhB_FdhB_C"/>
</dbReference>
<protein>
    <submittedName>
        <fullName evidence="5">Coenzyme F420 hydrogenase/dehydrogenase beta subunit</fullName>
    </submittedName>
</protein>
<dbReference type="Pfam" id="PF13183">
    <property type="entry name" value="Fer4_8"/>
    <property type="match status" value="1"/>
</dbReference>